<evidence type="ECO:0000256" key="2">
    <source>
        <dbReference type="PIRSR" id="PIRSR016521-1"/>
    </source>
</evidence>
<accession>A0A6L9SRU4</accession>
<feature type="active site" description="Charge relay system" evidence="2">
    <location>
        <position position="223"/>
    </location>
</feature>
<comment type="similarity">
    <text evidence="1">Belongs to the C/M/P thioester hydrolase family.</text>
</comment>
<feature type="active site" description="Charge relay system" evidence="2">
    <location>
        <position position="376"/>
    </location>
</feature>
<sequence>MTIDITPADALISTPRHIVISGYEPNSIVVVDARTERAHGAWSSRNYYLTDLDGVVDLNETAPVWGDGDAKGYDTPLWSQSPEEGVANGSFSPSPETPLVTELTVSTLQGDSETATLTQRFLADGVVRTDLDGDITAHLYTPAGPGPYPTVLLLNGSDGGFSDHKAALYASVGIQTLTLAYFNAPGLSPWISETHIEYFEKGFDYLHSLGTALNDRVIVSGQSRGGELTLLLASLLPDKVFGAVAYTPGAFVHSAQTSKAPEADWKDPAWIWHGEPLQNLFHDNPYVEGNPFLHNVPRYEDHNGRNTVFIDAQRSVEHVTRARIPVENINGPVLLVSGTNDKVWPASFASRYVKNQLEAAGHPYEVKHLDYVGAGHSIGLPTVPRVLVSAHPVSGTVSYSGGTALGNALASDDAFDRTVDFIYRAALTPAVA</sequence>
<evidence type="ECO:0000313" key="5">
    <source>
        <dbReference type="EMBL" id="NEG55188.1"/>
    </source>
</evidence>
<dbReference type="Gene3D" id="3.40.50.1820">
    <property type="entry name" value="alpha/beta hydrolase"/>
    <property type="match status" value="1"/>
</dbReference>
<dbReference type="Gene3D" id="2.60.40.2240">
    <property type="entry name" value="Acyl-CoA thioester hydrolase/BAAT N-terminal domain"/>
    <property type="match status" value="1"/>
</dbReference>
<dbReference type="InterPro" id="IPR042490">
    <property type="entry name" value="Thio_Ohase/BAAT_N"/>
</dbReference>
<dbReference type="PANTHER" id="PTHR10824">
    <property type="entry name" value="ACYL-COENZYME A THIOESTERASE-RELATED"/>
    <property type="match status" value="1"/>
</dbReference>
<name>A0A6L9SRU4_9BIFI</name>
<dbReference type="SUPFAM" id="SSF53474">
    <property type="entry name" value="alpha/beta-Hydrolases"/>
    <property type="match status" value="1"/>
</dbReference>
<dbReference type="RefSeq" id="WP_163196888.1">
    <property type="nucleotide sequence ID" value="NZ_WHZV01000003.1"/>
</dbReference>
<dbReference type="GO" id="GO:0047617">
    <property type="term" value="F:fatty acyl-CoA hydrolase activity"/>
    <property type="evidence" value="ECO:0007669"/>
    <property type="project" value="TreeGrafter"/>
</dbReference>
<dbReference type="PIRSF" id="PIRSF016521">
    <property type="entry name" value="Acyl-CoA_hydro"/>
    <property type="match status" value="1"/>
</dbReference>
<evidence type="ECO:0000259" key="4">
    <source>
        <dbReference type="Pfam" id="PF08840"/>
    </source>
</evidence>
<dbReference type="Pfam" id="PF04775">
    <property type="entry name" value="Bile_Hydr_Trans"/>
    <property type="match status" value="1"/>
</dbReference>
<feature type="active site" description="Charge relay system" evidence="2">
    <location>
        <position position="341"/>
    </location>
</feature>
<dbReference type="PANTHER" id="PTHR10824:SF4">
    <property type="entry name" value="ACYL-COENZYME A THIOESTERASE 1-LIKE"/>
    <property type="match status" value="1"/>
</dbReference>
<comment type="caution">
    <text evidence="5">The sequence shown here is derived from an EMBL/GenBank/DDBJ whole genome shotgun (WGS) entry which is preliminary data.</text>
</comment>
<dbReference type="InterPro" id="IPR006862">
    <property type="entry name" value="Thio_Ohase/aa_AcTrfase"/>
</dbReference>
<gene>
    <name evidence="5" type="ORF">GFD21_05250</name>
</gene>
<dbReference type="InterPro" id="IPR016662">
    <property type="entry name" value="Acyl-CoA_thioEstase_long-chain"/>
</dbReference>
<organism evidence="5 6">
    <name type="scientific">Bifidobacterium platyrrhinorum</name>
    <dbReference type="NCBI Taxonomy" id="2661628"/>
    <lineage>
        <taxon>Bacteria</taxon>
        <taxon>Bacillati</taxon>
        <taxon>Actinomycetota</taxon>
        <taxon>Actinomycetes</taxon>
        <taxon>Bifidobacteriales</taxon>
        <taxon>Bifidobacteriaceae</taxon>
        <taxon>Bifidobacterium</taxon>
    </lineage>
</organism>
<reference evidence="5 6" key="1">
    <citation type="submission" date="2019-10" db="EMBL/GenBank/DDBJ databases">
        <title>Bifidobacterium from non-human primates.</title>
        <authorList>
            <person name="Modesto M."/>
        </authorList>
    </citation>
    <scope>NUCLEOTIDE SEQUENCE [LARGE SCALE GENOMIC DNA]</scope>
    <source>
        <strain evidence="5 6">SMA15</strain>
    </source>
</reference>
<feature type="domain" description="Acyl-CoA thioester hydrolase/bile acid-CoA amino acid N-acetyltransferase" evidence="3">
    <location>
        <begin position="15"/>
        <end position="131"/>
    </location>
</feature>
<dbReference type="GO" id="GO:0006631">
    <property type="term" value="P:fatty acid metabolic process"/>
    <property type="evidence" value="ECO:0007669"/>
    <property type="project" value="TreeGrafter"/>
</dbReference>
<keyword evidence="6" id="KW-1185">Reference proteome</keyword>
<dbReference type="EMBL" id="WHZV01000003">
    <property type="protein sequence ID" value="NEG55188.1"/>
    <property type="molecule type" value="Genomic_DNA"/>
</dbReference>
<evidence type="ECO:0000259" key="3">
    <source>
        <dbReference type="Pfam" id="PF04775"/>
    </source>
</evidence>
<evidence type="ECO:0000256" key="1">
    <source>
        <dbReference type="ARBA" id="ARBA00006538"/>
    </source>
</evidence>
<protein>
    <submittedName>
        <fullName evidence="5">Palmitoyl-CoA hydrolase</fullName>
    </submittedName>
</protein>
<proteinExistence type="inferred from homology"/>
<dbReference type="GO" id="GO:0006637">
    <property type="term" value="P:acyl-CoA metabolic process"/>
    <property type="evidence" value="ECO:0007669"/>
    <property type="project" value="InterPro"/>
</dbReference>
<feature type="domain" description="BAAT/Acyl-CoA thioester hydrolase C-terminal" evidence="4">
    <location>
        <begin position="195"/>
        <end position="423"/>
    </location>
</feature>
<keyword evidence="5" id="KW-0378">Hydrolase</keyword>
<dbReference type="Pfam" id="PF08840">
    <property type="entry name" value="BAAT_C"/>
    <property type="match status" value="1"/>
</dbReference>
<dbReference type="InterPro" id="IPR014940">
    <property type="entry name" value="BAAT_C"/>
</dbReference>
<evidence type="ECO:0000313" key="6">
    <source>
        <dbReference type="Proteomes" id="UP000483293"/>
    </source>
</evidence>
<dbReference type="AlphaFoldDB" id="A0A6L9SRU4"/>
<dbReference type="InterPro" id="IPR029058">
    <property type="entry name" value="AB_hydrolase_fold"/>
</dbReference>
<dbReference type="Proteomes" id="UP000483293">
    <property type="component" value="Unassembled WGS sequence"/>
</dbReference>